<comment type="similarity">
    <text evidence="8">Belongs to the TRAP transporter small permease family.</text>
</comment>
<feature type="transmembrane region" description="Helical" evidence="9">
    <location>
        <begin position="21"/>
        <end position="43"/>
    </location>
</feature>
<dbReference type="GO" id="GO:0022857">
    <property type="term" value="F:transmembrane transporter activity"/>
    <property type="evidence" value="ECO:0007669"/>
    <property type="project" value="TreeGrafter"/>
</dbReference>
<feature type="transmembrane region" description="Helical" evidence="9">
    <location>
        <begin position="98"/>
        <end position="116"/>
    </location>
</feature>
<evidence type="ECO:0000256" key="5">
    <source>
        <dbReference type="ARBA" id="ARBA00022692"/>
    </source>
</evidence>
<evidence type="ECO:0000256" key="2">
    <source>
        <dbReference type="ARBA" id="ARBA00022448"/>
    </source>
</evidence>
<dbReference type="RefSeq" id="WP_078686130.1">
    <property type="nucleotide sequence ID" value="NZ_FUYA01000014.1"/>
</dbReference>
<keyword evidence="4" id="KW-0997">Cell inner membrane</keyword>
<gene>
    <name evidence="11" type="ORF">SAMN02745702_02868</name>
</gene>
<dbReference type="InterPro" id="IPR055348">
    <property type="entry name" value="DctQ"/>
</dbReference>
<evidence type="ECO:0000256" key="3">
    <source>
        <dbReference type="ARBA" id="ARBA00022475"/>
    </source>
</evidence>
<dbReference type="GO" id="GO:0015740">
    <property type="term" value="P:C4-dicarboxylate transport"/>
    <property type="evidence" value="ECO:0007669"/>
    <property type="project" value="TreeGrafter"/>
</dbReference>
<accession>A0A1T4X272</accession>
<evidence type="ECO:0000256" key="7">
    <source>
        <dbReference type="ARBA" id="ARBA00023136"/>
    </source>
</evidence>
<feature type="transmembrane region" description="Helical" evidence="9">
    <location>
        <begin position="136"/>
        <end position="159"/>
    </location>
</feature>
<name>A0A1T4X272_9BACT</name>
<evidence type="ECO:0000256" key="1">
    <source>
        <dbReference type="ARBA" id="ARBA00004429"/>
    </source>
</evidence>
<evidence type="ECO:0000256" key="9">
    <source>
        <dbReference type="SAM" id="Phobius"/>
    </source>
</evidence>
<dbReference type="EMBL" id="FUYA01000014">
    <property type="protein sequence ID" value="SKA83175.1"/>
    <property type="molecule type" value="Genomic_DNA"/>
</dbReference>
<dbReference type="AlphaFoldDB" id="A0A1T4X272"/>
<evidence type="ECO:0000313" key="11">
    <source>
        <dbReference type="EMBL" id="SKA83175.1"/>
    </source>
</evidence>
<protein>
    <submittedName>
        <fullName evidence="11">TRAP-type C4-dicarboxylate transport system, small permease component</fullName>
    </submittedName>
</protein>
<dbReference type="PANTHER" id="PTHR35011">
    <property type="entry name" value="2,3-DIKETO-L-GULONATE TRAP TRANSPORTER SMALL PERMEASE PROTEIN YIAM"/>
    <property type="match status" value="1"/>
</dbReference>
<keyword evidence="5 9" id="KW-0812">Transmembrane</keyword>
<keyword evidence="2" id="KW-0813">Transport</keyword>
<comment type="subcellular location">
    <subcellularLocation>
        <location evidence="1">Cell inner membrane</location>
        <topology evidence="1">Multi-pass membrane protein</topology>
    </subcellularLocation>
</comment>
<reference evidence="11 12" key="1">
    <citation type="submission" date="2017-02" db="EMBL/GenBank/DDBJ databases">
        <authorList>
            <person name="Peterson S.W."/>
        </authorList>
    </citation>
    <scope>NUCLEOTIDE SEQUENCE [LARGE SCALE GENOMIC DNA]</scope>
    <source>
        <strain evidence="11 12">DSM 18034</strain>
    </source>
</reference>
<evidence type="ECO:0000256" key="8">
    <source>
        <dbReference type="ARBA" id="ARBA00038436"/>
    </source>
</evidence>
<evidence type="ECO:0000256" key="4">
    <source>
        <dbReference type="ARBA" id="ARBA00022519"/>
    </source>
</evidence>
<proteinExistence type="inferred from homology"/>
<feature type="transmembrane region" description="Helical" evidence="9">
    <location>
        <begin position="55"/>
        <end position="72"/>
    </location>
</feature>
<dbReference type="PANTHER" id="PTHR35011:SF2">
    <property type="entry name" value="2,3-DIKETO-L-GULONATE TRAP TRANSPORTER SMALL PERMEASE PROTEIN YIAM"/>
    <property type="match status" value="1"/>
</dbReference>
<dbReference type="InterPro" id="IPR007387">
    <property type="entry name" value="TRAP_DctQ"/>
</dbReference>
<dbReference type="GO" id="GO:0005886">
    <property type="term" value="C:plasma membrane"/>
    <property type="evidence" value="ECO:0007669"/>
    <property type="project" value="UniProtKB-SubCell"/>
</dbReference>
<keyword evidence="7 9" id="KW-0472">Membrane</keyword>
<keyword evidence="12" id="KW-1185">Reference proteome</keyword>
<keyword evidence="3" id="KW-1003">Cell membrane</keyword>
<organism evidence="11 12">
    <name type="scientific">Desulfobaculum bizertense DSM 18034</name>
    <dbReference type="NCBI Taxonomy" id="1121442"/>
    <lineage>
        <taxon>Bacteria</taxon>
        <taxon>Pseudomonadati</taxon>
        <taxon>Thermodesulfobacteriota</taxon>
        <taxon>Desulfovibrionia</taxon>
        <taxon>Desulfovibrionales</taxon>
        <taxon>Desulfovibrionaceae</taxon>
        <taxon>Desulfobaculum</taxon>
    </lineage>
</organism>
<dbReference type="Pfam" id="PF04290">
    <property type="entry name" value="DctQ"/>
    <property type="match status" value="1"/>
</dbReference>
<evidence type="ECO:0000313" key="12">
    <source>
        <dbReference type="Proteomes" id="UP000189733"/>
    </source>
</evidence>
<evidence type="ECO:0000259" key="10">
    <source>
        <dbReference type="Pfam" id="PF04290"/>
    </source>
</evidence>
<keyword evidence="6 9" id="KW-1133">Transmembrane helix</keyword>
<dbReference type="STRING" id="1121442.SAMN02745702_02868"/>
<sequence>MRTAKSSLWRYLWAVLGKFQKTMMAVSSICIVVMIFVAVVARYIFKSDFYGSEELIQMFAFWLYFMGAAQGSREKSQISADILTCYITNKKWNISVQFVRELITVAISLLVSWWGIQFVAWSFHMLPKSTVFRLPMLIPHSAVGLGFVLMSFYHTVYLIQNFKDLVRVFRGQDVSAAQAFEGEA</sequence>
<dbReference type="Proteomes" id="UP000189733">
    <property type="component" value="Unassembled WGS sequence"/>
</dbReference>
<dbReference type="OrthoDB" id="4964541at2"/>
<feature type="domain" description="Tripartite ATP-independent periplasmic transporters DctQ component" evidence="10">
    <location>
        <begin position="31"/>
        <end position="163"/>
    </location>
</feature>
<evidence type="ECO:0000256" key="6">
    <source>
        <dbReference type="ARBA" id="ARBA00022989"/>
    </source>
</evidence>